<feature type="domain" description="Tyrosine specific protein phosphatases" evidence="9">
    <location>
        <begin position="284"/>
        <end position="341"/>
    </location>
</feature>
<evidence type="ECO:0000256" key="6">
    <source>
        <dbReference type="ARBA" id="ARBA00048336"/>
    </source>
</evidence>
<dbReference type="CDD" id="cd14515">
    <property type="entry name" value="DUSP3-like"/>
    <property type="match status" value="2"/>
</dbReference>
<dbReference type="InterPro" id="IPR029021">
    <property type="entry name" value="Prot-tyrosine_phosphatase-like"/>
</dbReference>
<dbReference type="GO" id="GO:0043409">
    <property type="term" value="P:negative regulation of MAPK cascade"/>
    <property type="evidence" value="ECO:0007669"/>
    <property type="project" value="TreeGrafter"/>
</dbReference>
<dbReference type="PANTHER" id="PTHR45682:SF1">
    <property type="entry name" value="DUAL SPECIFICITY PROTEIN PHOSPHATASE 3"/>
    <property type="match status" value="1"/>
</dbReference>
<dbReference type="EMBL" id="NEDP02000756">
    <property type="protein sequence ID" value="OWF55147.1"/>
    <property type="molecule type" value="Genomic_DNA"/>
</dbReference>
<dbReference type="InterPro" id="IPR016130">
    <property type="entry name" value="Tyr_Pase_AS"/>
</dbReference>
<organism evidence="10 11">
    <name type="scientific">Mizuhopecten yessoensis</name>
    <name type="common">Japanese scallop</name>
    <name type="synonym">Patinopecten yessoensis</name>
    <dbReference type="NCBI Taxonomy" id="6573"/>
    <lineage>
        <taxon>Eukaryota</taxon>
        <taxon>Metazoa</taxon>
        <taxon>Spiralia</taxon>
        <taxon>Lophotrochozoa</taxon>
        <taxon>Mollusca</taxon>
        <taxon>Bivalvia</taxon>
        <taxon>Autobranchia</taxon>
        <taxon>Pteriomorphia</taxon>
        <taxon>Pectinida</taxon>
        <taxon>Pectinoidea</taxon>
        <taxon>Pectinidae</taxon>
        <taxon>Mizuhopecten</taxon>
    </lineage>
</organism>
<accession>A0A210R2E7</accession>
<keyword evidence="11" id="KW-1185">Reference proteome</keyword>
<evidence type="ECO:0000259" key="9">
    <source>
        <dbReference type="PROSITE" id="PS50056"/>
    </source>
</evidence>
<dbReference type="EC" id="3.1.3.16" evidence="2"/>
<dbReference type="GO" id="GO:0004722">
    <property type="term" value="F:protein serine/threonine phosphatase activity"/>
    <property type="evidence" value="ECO:0007669"/>
    <property type="project" value="UniProtKB-EC"/>
</dbReference>
<comment type="caution">
    <text evidence="10">The sequence shown here is derived from an EMBL/GenBank/DDBJ whole genome shotgun (WGS) entry which is preliminary data.</text>
</comment>
<comment type="catalytic activity">
    <reaction evidence="5">
        <text>O-phospho-L-seryl-[protein] + H2O = L-seryl-[protein] + phosphate</text>
        <dbReference type="Rhea" id="RHEA:20629"/>
        <dbReference type="Rhea" id="RHEA-COMP:9863"/>
        <dbReference type="Rhea" id="RHEA-COMP:11604"/>
        <dbReference type="ChEBI" id="CHEBI:15377"/>
        <dbReference type="ChEBI" id="CHEBI:29999"/>
        <dbReference type="ChEBI" id="CHEBI:43474"/>
        <dbReference type="ChEBI" id="CHEBI:83421"/>
        <dbReference type="EC" id="3.1.3.16"/>
    </reaction>
</comment>
<evidence type="ECO:0000256" key="1">
    <source>
        <dbReference type="ARBA" id="ARBA00008601"/>
    </source>
</evidence>
<dbReference type="Gene3D" id="3.90.190.10">
    <property type="entry name" value="Protein tyrosine phosphatase superfamily"/>
    <property type="match status" value="2"/>
</dbReference>
<keyword evidence="4" id="KW-0904">Protein phosphatase</keyword>
<feature type="domain" description="Tyrosine specific protein phosphatases" evidence="9">
    <location>
        <begin position="113"/>
        <end position="171"/>
    </location>
</feature>
<reference evidence="10 11" key="1">
    <citation type="journal article" date="2017" name="Nat. Ecol. Evol.">
        <title>Scallop genome provides insights into evolution of bilaterian karyotype and development.</title>
        <authorList>
            <person name="Wang S."/>
            <person name="Zhang J."/>
            <person name="Jiao W."/>
            <person name="Li J."/>
            <person name="Xun X."/>
            <person name="Sun Y."/>
            <person name="Guo X."/>
            <person name="Huan P."/>
            <person name="Dong B."/>
            <person name="Zhang L."/>
            <person name="Hu X."/>
            <person name="Sun X."/>
            <person name="Wang J."/>
            <person name="Zhao C."/>
            <person name="Wang Y."/>
            <person name="Wang D."/>
            <person name="Huang X."/>
            <person name="Wang R."/>
            <person name="Lv J."/>
            <person name="Li Y."/>
            <person name="Zhang Z."/>
            <person name="Liu B."/>
            <person name="Lu W."/>
            <person name="Hui Y."/>
            <person name="Liang J."/>
            <person name="Zhou Z."/>
            <person name="Hou R."/>
            <person name="Li X."/>
            <person name="Liu Y."/>
            <person name="Li H."/>
            <person name="Ning X."/>
            <person name="Lin Y."/>
            <person name="Zhao L."/>
            <person name="Xing Q."/>
            <person name="Dou J."/>
            <person name="Li Y."/>
            <person name="Mao J."/>
            <person name="Guo H."/>
            <person name="Dou H."/>
            <person name="Li T."/>
            <person name="Mu C."/>
            <person name="Jiang W."/>
            <person name="Fu Q."/>
            <person name="Fu X."/>
            <person name="Miao Y."/>
            <person name="Liu J."/>
            <person name="Yu Q."/>
            <person name="Li R."/>
            <person name="Liao H."/>
            <person name="Li X."/>
            <person name="Kong Y."/>
            <person name="Jiang Z."/>
            <person name="Chourrout D."/>
            <person name="Li R."/>
            <person name="Bao Z."/>
        </authorList>
    </citation>
    <scope>NUCLEOTIDE SEQUENCE [LARGE SCALE GENOMIC DNA]</scope>
    <source>
        <strain evidence="10 11">PY_sf001</strain>
    </source>
</reference>
<sequence length="365" mass="40327">MTEYSQETFDEVKGYLQERRDADAPKPIQPNAFRLPLGPRNNFNEVYPGIILGNHVCAKDPEKLKKMGVSHVVNCAQGSKINQINTDADHFSEAGIDFFGIKAMNISTCDISPHFVPAADFINAALIADGNKVYVHCMEGISRSSTIVIAFLMIKRNMTLSEAATAIRAKREIFPNTGFLKQLCILNNPGTKTPMGAQPTVMMFQFPVAPRENYNEVYPGIIIGDKVCSKDKGQLKALGVTHVVNCCQGIKLNQVDSDAAYFRDAGIDFHGIKALDHSSYNMTPHFSAAAKFIEKALKSNGKIYVHCSMGISRSATVVLAFLLLKQNLGLMEAVKTIRAKREVFPNEGFIRQLCILEKKHSILVK</sequence>
<dbReference type="PRINTS" id="PR01908">
    <property type="entry name" value="ADSPHPHTASE"/>
</dbReference>
<evidence type="ECO:0000256" key="2">
    <source>
        <dbReference type="ARBA" id="ARBA00013081"/>
    </source>
</evidence>
<dbReference type="Proteomes" id="UP000242188">
    <property type="component" value="Unassembled WGS sequence"/>
</dbReference>
<evidence type="ECO:0000256" key="3">
    <source>
        <dbReference type="ARBA" id="ARBA00022801"/>
    </source>
</evidence>
<protein>
    <recommendedName>
        <fullName evidence="2">protein-serine/threonine phosphatase</fullName>
        <ecNumber evidence="2">3.1.3.16</ecNumber>
    </recommendedName>
</protein>
<dbReference type="InterPro" id="IPR020422">
    <property type="entry name" value="TYR_PHOSPHATASE_DUAL_dom"/>
</dbReference>
<dbReference type="InterPro" id="IPR000340">
    <property type="entry name" value="Dual-sp_phosphatase_cat-dom"/>
</dbReference>
<comment type="similarity">
    <text evidence="1">Belongs to the protein-tyrosine phosphatase family. Non-receptor class dual specificity subfamily.</text>
</comment>
<evidence type="ECO:0000259" key="8">
    <source>
        <dbReference type="PROSITE" id="PS50054"/>
    </source>
</evidence>
<proteinExistence type="inferred from homology"/>
<keyword evidence="3" id="KW-0378">Hydrolase</keyword>
<dbReference type="GO" id="GO:0005737">
    <property type="term" value="C:cytoplasm"/>
    <property type="evidence" value="ECO:0007669"/>
    <property type="project" value="TreeGrafter"/>
</dbReference>
<feature type="active site" description="Phosphocysteine intermediate" evidence="7">
    <location>
        <position position="307"/>
    </location>
</feature>
<gene>
    <name evidence="10" type="ORF">KP79_PYT14519</name>
</gene>
<dbReference type="GO" id="GO:0033549">
    <property type="term" value="F:MAP kinase phosphatase activity"/>
    <property type="evidence" value="ECO:0007669"/>
    <property type="project" value="TreeGrafter"/>
</dbReference>
<dbReference type="OrthoDB" id="426001at2759"/>
<dbReference type="GO" id="GO:0008138">
    <property type="term" value="F:protein tyrosine/serine/threonine phosphatase activity"/>
    <property type="evidence" value="ECO:0007669"/>
    <property type="project" value="InterPro"/>
</dbReference>
<dbReference type="SUPFAM" id="SSF52799">
    <property type="entry name" value="(Phosphotyrosine protein) phosphatases II"/>
    <property type="match status" value="2"/>
</dbReference>
<evidence type="ECO:0000313" key="11">
    <source>
        <dbReference type="Proteomes" id="UP000242188"/>
    </source>
</evidence>
<dbReference type="Pfam" id="PF00782">
    <property type="entry name" value="DSPc"/>
    <property type="match status" value="2"/>
</dbReference>
<dbReference type="InterPro" id="IPR020405">
    <property type="entry name" value="Atypical_DUSP_subfamA"/>
</dbReference>
<name>A0A210R2E7_MIZYE</name>
<evidence type="ECO:0000256" key="4">
    <source>
        <dbReference type="ARBA" id="ARBA00022912"/>
    </source>
</evidence>
<dbReference type="PROSITE" id="PS50056">
    <property type="entry name" value="TYR_PHOSPHATASE_2"/>
    <property type="match status" value="2"/>
</dbReference>
<dbReference type="AlphaFoldDB" id="A0A210R2E7"/>
<evidence type="ECO:0000256" key="5">
    <source>
        <dbReference type="ARBA" id="ARBA00047761"/>
    </source>
</evidence>
<dbReference type="STRING" id="6573.A0A210R2E7"/>
<evidence type="ECO:0000313" key="10">
    <source>
        <dbReference type="EMBL" id="OWF55147.1"/>
    </source>
</evidence>
<comment type="catalytic activity">
    <reaction evidence="6">
        <text>O-phospho-L-threonyl-[protein] + H2O = L-threonyl-[protein] + phosphate</text>
        <dbReference type="Rhea" id="RHEA:47004"/>
        <dbReference type="Rhea" id="RHEA-COMP:11060"/>
        <dbReference type="Rhea" id="RHEA-COMP:11605"/>
        <dbReference type="ChEBI" id="CHEBI:15377"/>
        <dbReference type="ChEBI" id="CHEBI:30013"/>
        <dbReference type="ChEBI" id="CHEBI:43474"/>
        <dbReference type="ChEBI" id="CHEBI:61977"/>
        <dbReference type="EC" id="3.1.3.16"/>
    </reaction>
</comment>
<dbReference type="PROSITE" id="PS50054">
    <property type="entry name" value="TYR_PHOSPHATASE_DUAL"/>
    <property type="match status" value="2"/>
</dbReference>
<feature type="domain" description="Tyrosine-protein phosphatase" evidence="8">
    <location>
        <begin position="42"/>
        <end position="192"/>
    </location>
</feature>
<feature type="domain" description="Tyrosine-protein phosphatase" evidence="8">
    <location>
        <begin position="213"/>
        <end position="362"/>
    </location>
</feature>
<dbReference type="InterPro" id="IPR000387">
    <property type="entry name" value="Tyr_Pase_dom"/>
</dbReference>
<dbReference type="PRINTS" id="PR01909">
    <property type="entry name" value="ADSPHPHTASEA"/>
</dbReference>
<dbReference type="SMART" id="SM00195">
    <property type="entry name" value="DSPc"/>
    <property type="match status" value="2"/>
</dbReference>
<dbReference type="PROSITE" id="PS00383">
    <property type="entry name" value="TYR_PHOSPHATASE_1"/>
    <property type="match status" value="2"/>
</dbReference>
<dbReference type="PANTHER" id="PTHR45682">
    <property type="entry name" value="AGAP008228-PA"/>
    <property type="match status" value="1"/>
</dbReference>
<evidence type="ECO:0000256" key="7">
    <source>
        <dbReference type="PIRSR" id="PIRSR620405-1"/>
    </source>
</evidence>